<protein>
    <recommendedName>
        <fullName evidence="4">HNH endonuclease</fullName>
    </recommendedName>
</protein>
<sequence length="95" mass="10336">MQVDRRYGTTTGQGYGTQHQALRRAWAPKVAAGAASCARCGRTIETGTPWDLGHRDGTGKREYSGPEHRSCNRQAGAQLRNLRALDPAPAPMTAW</sequence>
<name>A0A840J887_9PSEU</name>
<evidence type="ECO:0000313" key="3">
    <source>
        <dbReference type="Proteomes" id="UP000581769"/>
    </source>
</evidence>
<organism evidence="2 3">
    <name type="scientific">Amycolatopsis jiangsuensis</name>
    <dbReference type="NCBI Taxonomy" id="1181879"/>
    <lineage>
        <taxon>Bacteria</taxon>
        <taxon>Bacillati</taxon>
        <taxon>Actinomycetota</taxon>
        <taxon>Actinomycetes</taxon>
        <taxon>Pseudonocardiales</taxon>
        <taxon>Pseudonocardiaceae</taxon>
        <taxon>Amycolatopsis</taxon>
    </lineage>
</organism>
<reference evidence="2 3" key="1">
    <citation type="submission" date="2020-08" db="EMBL/GenBank/DDBJ databases">
        <title>Sequencing the genomes of 1000 actinobacteria strains.</title>
        <authorList>
            <person name="Klenk H.-P."/>
        </authorList>
    </citation>
    <scope>NUCLEOTIDE SEQUENCE [LARGE SCALE GENOMIC DNA]</scope>
    <source>
        <strain evidence="2 3">DSM 45859</strain>
    </source>
</reference>
<feature type="compositionally biased region" description="Basic and acidic residues" evidence="1">
    <location>
        <begin position="52"/>
        <end position="70"/>
    </location>
</feature>
<dbReference type="Proteomes" id="UP000581769">
    <property type="component" value="Unassembled WGS sequence"/>
</dbReference>
<dbReference type="AlphaFoldDB" id="A0A840J887"/>
<evidence type="ECO:0008006" key="4">
    <source>
        <dbReference type="Google" id="ProtNLM"/>
    </source>
</evidence>
<dbReference type="EMBL" id="JACHMG010000001">
    <property type="protein sequence ID" value="MBB4689815.1"/>
    <property type="molecule type" value="Genomic_DNA"/>
</dbReference>
<gene>
    <name evidence="2" type="ORF">BJY18_007300</name>
</gene>
<proteinExistence type="predicted"/>
<accession>A0A840J887</accession>
<dbReference type="RefSeq" id="WP_221458151.1">
    <property type="nucleotide sequence ID" value="NZ_JACHMG010000001.1"/>
</dbReference>
<evidence type="ECO:0000313" key="2">
    <source>
        <dbReference type="EMBL" id="MBB4689815.1"/>
    </source>
</evidence>
<comment type="caution">
    <text evidence="2">The sequence shown here is derived from an EMBL/GenBank/DDBJ whole genome shotgun (WGS) entry which is preliminary data.</text>
</comment>
<keyword evidence="3" id="KW-1185">Reference proteome</keyword>
<feature type="region of interest" description="Disordered" evidence="1">
    <location>
        <begin position="48"/>
        <end position="70"/>
    </location>
</feature>
<evidence type="ECO:0000256" key="1">
    <source>
        <dbReference type="SAM" id="MobiDB-lite"/>
    </source>
</evidence>